<feature type="binding site" evidence="7">
    <location>
        <begin position="241"/>
        <end position="242"/>
    </location>
    <ligand>
        <name>substrate</name>
    </ligand>
</feature>
<dbReference type="NCBIfam" id="TIGR00419">
    <property type="entry name" value="tim"/>
    <property type="match status" value="1"/>
</dbReference>
<dbReference type="InterPro" id="IPR000652">
    <property type="entry name" value="Triosephosphate_isomerase"/>
</dbReference>
<dbReference type="GO" id="GO:0005829">
    <property type="term" value="C:cytosol"/>
    <property type="evidence" value="ECO:0007669"/>
    <property type="project" value="TreeGrafter"/>
</dbReference>
<feature type="binding site" evidence="7">
    <location>
        <begin position="14"/>
        <end position="16"/>
    </location>
    <ligand>
        <name>substrate</name>
    </ligand>
</feature>
<dbReference type="UniPathway" id="UPA00109">
    <property type="reaction ID" value="UER00189"/>
</dbReference>
<comment type="function">
    <text evidence="7">Involved in the gluconeogenesis. Catalyzes stereospecifically the conversion of dihydroxyacetone phosphate (DHAP) to D-glyceraldehyde-3-phosphate (G3P).</text>
</comment>
<dbReference type="Gene3D" id="3.20.20.70">
    <property type="entry name" value="Aldolase class I"/>
    <property type="match status" value="1"/>
</dbReference>
<feature type="active site" description="Electrophile" evidence="7">
    <location>
        <position position="102"/>
    </location>
</feature>
<evidence type="ECO:0000256" key="2">
    <source>
        <dbReference type="ARBA" id="ARBA00007422"/>
    </source>
</evidence>
<comment type="subunit">
    <text evidence="7 8">Homodimer.</text>
</comment>
<dbReference type="GO" id="GO:0046166">
    <property type="term" value="P:glyceraldehyde-3-phosphate biosynthetic process"/>
    <property type="evidence" value="ECO:0007669"/>
    <property type="project" value="TreeGrafter"/>
</dbReference>
<dbReference type="CDD" id="cd00311">
    <property type="entry name" value="TIM"/>
    <property type="match status" value="1"/>
</dbReference>
<dbReference type="GO" id="GO:0004807">
    <property type="term" value="F:triose-phosphate isomerase activity"/>
    <property type="evidence" value="ECO:0007669"/>
    <property type="project" value="UniProtKB-UniRule"/>
</dbReference>
<evidence type="ECO:0000256" key="7">
    <source>
        <dbReference type="HAMAP-Rule" id="MF_00147"/>
    </source>
</evidence>
<dbReference type="InterPro" id="IPR022896">
    <property type="entry name" value="TrioseP_Isoase_bac/euk"/>
</dbReference>
<dbReference type="Pfam" id="PF00121">
    <property type="entry name" value="TIM"/>
    <property type="match status" value="1"/>
</dbReference>
<dbReference type="PANTHER" id="PTHR21139">
    <property type="entry name" value="TRIOSEPHOSPHATE ISOMERASE"/>
    <property type="match status" value="1"/>
</dbReference>
<dbReference type="SUPFAM" id="SSF51351">
    <property type="entry name" value="Triosephosphate isomerase (TIM)"/>
    <property type="match status" value="1"/>
</dbReference>
<evidence type="ECO:0000256" key="1">
    <source>
        <dbReference type="ARBA" id="ARBA00004680"/>
    </source>
</evidence>
<proteinExistence type="inferred from homology"/>
<dbReference type="InterPro" id="IPR020861">
    <property type="entry name" value="Triosephosphate_isomerase_AS"/>
</dbReference>
<dbReference type="EMBL" id="KU509407">
    <property type="protein sequence ID" value="ANC58206.1"/>
    <property type="molecule type" value="Genomic_DNA"/>
</dbReference>
<dbReference type="PROSITE" id="PS00171">
    <property type="entry name" value="TIM_1"/>
    <property type="match status" value="1"/>
</dbReference>
<comment type="pathway">
    <text evidence="1 7 8">Carbohydrate degradation; glycolysis; D-glyceraldehyde 3-phosphate from glycerone phosphate: step 1/1.</text>
</comment>
<keyword evidence="4 7" id="KW-0963">Cytoplasm</keyword>
<dbReference type="UniPathway" id="UPA00138"/>
<comment type="subcellular location">
    <subcellularLocation>
        <location evidence="7 8">Cytoplasm</location>
    </subcellularLocation>
</comment>
<dbReference type="PANTHER" id="PTHR21139:SF42">
    <property type="entry name" value="TRIOSEPHOSPHATE ISOMERASE"/>
    <property type="match status" value="1"/>
</dbReference>
<keyword evidence="5 7" id="KW-0324">Glycolysis</keyword>
<dbReference type="GO" id="GO:0006094">
    <property type="term" value="P:gluconeogenesis"/>
    <property type="evidence" value="ECO:0007669"/>
    <property type="project" value="UniProtKB-UniRule"/>
</dbReference>
<dbReference type="GO" id="GO:0006096">
    <property type="term" value="P:glycolytic process"/>
    <property type="evidence" value="ECO:0007669"/>
    <property type="project" value="UniProtKB-UniRule"/>
</dbReference>
<name>A0A1W5LCX8_9BACT</name>
<accession>A0A1W5LCX8</accession>
<evidence type="ECO:0000256" key="4">
    <source>
        <dbReference type="ARBA" id="ARBA00022490"/>
    </source>
</evidence>
<dbReference type="InterPro" id="IPR035990">
    <property type="entry name" value="TIM_sf"/>
</dbReference>
<evidence type="ECO:0000256" key="5">
    <source>
        <dbReference type="ARBA" id="ARBA00023152"/>
    </source>
</evidence>
<evidence type="ECO:0000256" key="3">
    <source>
        <dbReference type="ARBA" id="ARBA00022432"/>
    </source>
</evidence>
<comment type="similarity">
    <text evidence="2 7 8">Belongs to the triosephosphate isomerase family.</text>
</comment>
<comment type="catalytic activity">
    <reaction evidence="7 8">
        <text>D-glyceraldehyde 3-phosphate = dihydroxyacetone phosphate</text>
        <dbReference type="Rhea" id="RHEA:18585"/>
        <dbReference type="ChEBI" id="CHEBI:57642"/>
        <dbReference type="ChEBI" id="CHEBI:59776"/>
        <dbReference type="EC" id="5.3.1.1"/>
    </reaction>
</comment>
<dbReference type="AlphaFoldDB" id="A0A1W5LCX8"/>
<dbReference type="HAMAP" id="MF_00147_B">
    <property type="entry name" value="TIM_B"/>
    <property type="match status" value="1"/>
</dbReference>
<feature type="binding site" evidence="7">
    <location>
        <position position="220"/>
    </location>
    <ligand>
        <name>substrate</name>
    </ligand>
</feature>
<reference evidence="9" key="1">
    <citation type="submission" date="2016-01" db="EMBL/GenBank/DDBJ databases">
        <title>Hydrogen oxidation by a methanotroph.</title>
        <authorList>
            <person name="Stott M.B."/>
        </authorList>
    </citation>
    <scope>NUCLEOTIDE SEQUENCE</scope>
    <source>
        <strain evidence="9">RTK17.1</strain>
    </source>
</reference>
<gene>
    <name evidence="7 9" type="primary">tpiA</name>
</gene>
<sequence>MRPVNIRKKIIAGNWKMNKTVSEAKAFMQVLLKELEEYSASDVVVCPPFTALQSVSDLLNQSASPVRLGAQNLFPASHGAYTGEISPWMLREFFCHYVIVGHSERRIHLGETDTFINKKVKAALSASLHPILCIGENFDERQQGLWKEKISTQLQLGLQEVEEQKLADCIIAYEPIWAIGTGKNATPEQAQEVHHFIREEITRLFSFQSAQKVRIQYGGSVTAENAQDLLLCPDIDGLLIGGASLDVRSFCSIILNSKF</sequence>
<protein>
    <recommendedName>
        <fullName evidence="7 8">Triosephosphate isomerase</fullName>
        <shortName evidence="7">TIM</shortName>
        <shortName evidence="7">TPI</shortName>
        <ecNumber evidence="7 8">5.3.1.1</ecNumber>
    </recommendedName>
    <alternativeName>
        <fullName evidence="7">Triose-phosphate isomerase</fullName>
    </alternativeName>
</protein>
<evidence type="ECO:0000313" key="9">
    <source>
        <dbReference type="EMBL" id="ANC58206.1"/>
    </source>
</evidence>
<dbReference type="InterPro" id="IPR013785">
    <property type="entry name" value="Aldolase_TIM"/>
</dbReference>
<dbReference type="FunFam" id="3.20.20.70:FF:000016">
    <property type="entry name" value="Triosephosphate isomerase"/>
    <property type="match status" value="1"/>
</dbReference>
<evidence type="ECO:0000256" key="6">
    <source>
        <dbReference type="ARBA" id="ARBA00023235"/>
    </source>
</evidence>
<comment type="pathway">
    <text evidence="7 8">Carbohydrate biosynthesis; gluconeogenesis.</text>
</comment>
<dbReference type="PROSITE" id="PS51440">
    <property type="entry name" value="TIM_2"/>
    <property type="match status" value="1"/>
</dbReference>
<dbReference type="EC" id="5.3.1.1" evidence="7 8"/>
<dbReference type="GO" id="GO:0019563">
    <property type="term" value="P:glycerol catabolic process"/>
    <property type="evidence" value="ECO:0007669"/>
    <property type="project" value="TreeGrafter"/>
</dbReference>
<feature type="binding site" evidence="7">
    <location>
        <position position="180"/>
    </location>
    <ligand>
        <name>substrate</name>
    </ligand>
</feature>
<organism evidence="9">
    <name type="scientific">Candidatus Methylacidiphilum infernorum</name>
    <dbReference type="NCBI Taxonomy" id="511746"/>
    <lineage>
        <taxon>Bacteria</taxon>
        <taxon>Pseudomonadati</taxon>
        <taxon>Verrucomicrobiota</taxon>
        <taxon>Methylacidiphilae</taxon>
        <taxon>Methylacidiphilales</taxon>
        <taxon>Methylacidiphilaceae</taxon>
        <taxon>Methylacidiphilum (ex Ratnadevi et al. 2023)</taxon>
    </lineage>
</organism>
<keyword evidence="6 7" id="KW-0413">Isomerase</keyword>
<feature type="active site" description="Proton acceptor" evidence="7">
    <location>
        <position position="174"/>
    </location>
</feature>
<keyword evidence="3 7" id="KW-0312">Gluconeogenesis</keyword>
<evidence type="ECO:0000256" key="8">
    <source>
        <dbReference type="RuleBase" id="RU363013"/>
    </source>
</evidence>